<name>A0A1F5NT30_9BACT</name>
<dbReference type="Proteomes" id="UP000178892">
    <property type="component" value="Unassembled WGS sequence"/>
</dbReference>
<reference evidence="2 3" key="1">
    <citation type="journal article" date="2016" name="Nat. Commun.">
        <title>Thousands of microbial genomes shed light on interconnected biogeochemical processes in an aquifer system.</title>
        <authorList>
            <person name="Anantharaman K."/>
            <person name="Brown C.T."/>
            <person name="Hug L.A."/>
            <person name="Sharon I."/>
            <person name="Castelle C.J."/>
            <person name="Probst A.J."/>
            <person name="Thomas B.C."/>
            <person name="Singh A."/>
            <person name="Wilkins M.J."/>
            <person name="Karaoz U."/>
            <person name="Brodie E.L."/>
            <person name="Williams K.H."/>
            <person name="Hubbard S.S."/>
            <person name="Banfield J.F."/>
        </authorList>
    </citation>
    <scope>NUCLEOTIDE SEQUENCE [LARGE SCALE GENOMIC DNA]</scope>
</reference>
<keyword evidence="1" id="KW-1133">Transmembrane helix</keyword>
<dbReference type="EMBL" id="MFEL01000018">
    <property type="protein sequence ID" value="OGE80831.1"/>
    <property type="molecule type" value="Genomic_DNA"/>
</dbReference>
<protein>
    <submittedName>
        <fullName evidence="2">Uncharacterized protein</fullName>
    </submittedName>
</protein>
<organism evidence="2 3">
    <name type="scientific">Candidatus Doudnabacteria bacterium RIFCSPHIGHO2_01_FULL_46_24</name>
    <dbReference type="NCBI Taxonomy" id="1817825"/>
    <lineage>
        <taxon>Bacteria</taxon>
        <taxon>Candidatus Doudnaibacteriota</taxon>
    </lineage>
</organism>
<evidence type="ECO:0000313" key="3">
    <source>
        <dbReference type="Proteomes" id="UP000178892"/>
    </source>
</evidence>
<accession>A0A1F5NT30</accession>
<comment type="caution">
    <text evidence="2">The sequence shown here is derived from an EMBL/GenBank/DDBJ whole genome shotgun (WGS) entry which is preliminary data.</text>
</comment>
<evidence type="ECO:0000313" key="2">
    <source>
        <dbReference type="EMBL" id="OGE80831.1"/>
    </source>
</evidence>
<keyword evidence="1" id="KW-0812">Transmembrane</keyword>
<dbReference type="STRING" id="1817825.A2720_04710"/>
<feature type="transmembrane region" description="Helical" evidence="1">
    <location>
        <begin position="21"/>
        <end position="39"/>
    </location>
</feature>
<keyword evidence="1" id="KW-0472">Membrane</keyword>
<evidence type="ECO:0000256" key="1">
    <source>
        <dbReference type="SAM" id="Phobius"/>
    </source>
</evidence>
<proteinExistence type="predicted"/>
<dbReference type="AlphaFoldDB" id="A0A1F5NT30"/>
<gene>
    <name evidence="2" type="ORF">A2720_04710</name>
</gene>
<sequence>MNIRNFISNLQKKPYTVRMRILWGSTAVAAVIVVAIWGLSLRSQIGSFNASELIDLTEKEQQEASQKFVKVERVELTAEAAKFFFTINNPTDDILNVSDINNINLDIASQALNPIKLLDRQGKTFVRKALSKTENFGILEFPPLEAADATLVFENLFFEKHPETVFKEILELDLADLQSNQELRN</sequence>